<dbReference type="PROSITE" id="PS51833">
    <property type="entry name" value="HDOD"/>
    <property type="match status" value="1"/>
</dbReference>
<evidence type="ECO:0000259" key="1">
    <source>
        <dbReference type="PROSITE" id="PS51833"/>
    </source>
</evidence>
<name>A0A0R0AA48_9GAMM</name>
<dbReference type="PANTHER" id="PTHR33525:SF6">
    <property type="entry name" value="HDOD DOMAIN-CONTAINING PROTEIN"/>
    <property type="match status" value="1"/>
</dbReference>
<gene>
    <name evidence="2" type="ORF">ARC78_10580</name>
</gene>
<sequence>MVILAAIAAALAVVLIARLAGGRKLPARWSSRSPSDTGPQASLPQVQPIALSALRQQFHVLALGLPALPEETPGPAHQALLTEVSTTLGRADLSPRYTPRRPQLLPQLIQSVNDSTASARSISRIIGSDPVLAVNLLRIANSPLYRFQRREVQSIERAVTLVGNDGIRQIISAALIQPVMNPSDRDGGRFSRLLWDHTLRMSLAAADHARSMEREDGFAAQLAALLRGLSVAMVVQATADAYARRPLLQPSAVVLLQLIERCAAETAARIARHWELAPAIVQALQDSDGAGSGLGRSLQLGELAASLSMLCNAGALPADEAEAQLALQLPAHVAGWLWKRVSADAADGADSAA</sequence>
<dbReference type="Proteomes" id="UP000050836">
    <property type="component" value="Unassembled WGS sequence"/>
</dbReference>
<proteinExistence type="predicted"/>
<dbReference type="AlphaFoldDB" id="A0A0R0AA48"/>
<reference evidence="2 3" key="1">
    <citation type="submission" date="2015-10" db="EMBL/GenBank/DDBJ databases">
        <title>Genome sequencing and analysis of members of genus Stenotrophomonas.</title>
        <authorList>
            <person name="Patil P.P."/>
            <person name="Midha S."/>
            <person name="Patil P.B."/>
        </authorList>
    </citation>
    <scope>NUCLEOTIDE SEQUENCE [LARGE SCALE GENOMIC DNA]</scope>
    <source>
        <strain evidence="2 3">JCM 9942</strain>
    </source>
</reference>
<comment type="caution">
    <text evidence="2">The sequence shown here is derived from an EMBL/GenBank/DDBJ whole genome shotgun (WGS) entry which is preliminary data.</text>
</comment>
<evidence type="ECO:0000313" key="2">
    <source>
        <dbReference type="EMBL" id="KRG41899.1"/>
    </source>
</evidence>
<dbReference type="Gene3D" id="1.10.3210.10">
    <property type="entry name" value="Hypothetical protein af1432"/>
    <property type="match status" value="1"/>
</dbReference>
<dbReference type="SUPFAM" id="SSF109604">
    <property type="entry name" value="HD-domain/PDEase-like"/>
    <property type="match status" value="1"/>
</dbReference>
<organism evidence="2 3">
    <name type="scientific">Stenotrophomonas pictorum JCM 9942</name>
    <dbReference type="NCBI Taxonomy" id="1236960"/>
    <lineage>
        <taxon>Bacteria</taxon>
        <taxon>Pseudomonadati</taxon>
        <taxon>Pseudomonadota</taxon>
        <taxon>Gammaproteobacteria</taxon>
        <taxon>Lysobacterales</taxon>
        <taxon>Lysobacteraceae</taxon>
        <taxon>Stenotrophomonas</taxon>
    </lineage>
</organism>
<protein>
    <recommendedName>
        <fullName evidence="1">HDOD domain-containing protein</fullName>
    </recommendedName>
</protein>
<evidence type="ECO:0000313" key="3">
    <source>
        <dbReference type="Proteomes" id="UP000050836"/>
    </source>
</evidence>
<feature type="domain" description="HDOD" evidence="1">
    <location>
        <begin position="98"/>
        <end position="290"/>
    </location>
</feature>
<keyword evidence="3" id="KW-1185">Reference proteome</keyword>
<dbReference type="PANTHER" id="PTHR33525">
    <property type="match status" value="1"/>
</dbReference>
<dbReference type="EMBL" id="LLXS01000022">
    <property type="protein sequence ID" value="KRG41899.1"/>
    <property type="molecule type" value="Genomic_DNA"/>
</dbReference>
<dbReference type="InterPro" id="IPR013976">
    <property type="entry name" value="HDOD"/>
</dbReference>
<accession>A0A0R0AA48</accession>
<dbReference type="Pfam" id="PF08668">
    <property type="entry name" value="HDOD"/>
    <property type="match status" value="1"/>
</dbReference>
<dbReference type="InterPro" id="IPR052340">
    <property type="entry name" value="RNase_Y/CdgJ"/>
</dbReference>